<gene>
    <name evidence="1" type="ORF">SXIM_44400</name>
</gene>
<proteinExistence type="predicted"/>
<dbReference type="STRING" id="408015.SXIM_44400"/>
<dbReference type="KEGG" id="sxi:SXIM_44400"/>
<dbReference type="RefSeq" id="WP_046724943.1">
    <property type="nucleotide sequence ID" value="NZ_CP009922.3"/>
</dbReference>
<evidence type="ECO:0000313" key="2">
    <source>
        <dbReference type="Proteomes" id="UP000034034"/>
    </source>
</evidence>
<sequence>MRWLASAAPDPETCRWEWERHPLGVMLLPAGRLWDLLVLDGGLGHPTLEVLTGLLGRPGPVLADYGDARIGFFVPPGTADRWLGTGVRAAGRGSWVAVPHPGRTGHGVRWLVLPDGTGTLNDPVVLELAMHEAAALRARRPAGND</sequence>
<evidence type="ECO:0000313" key="1">
    <source>
        <dbReference type="EMBL" id="AKG45824.1"/>
    </source>
</evidence>
<dbReference type="HOGENOM" id="CLU_092429_1_0_11"/>
<dbReference type="AlphaFoldDB" id="A0A0F7FYI9"/>
<organism evidence="1 2">
    <name type="scientific">Streptomyces xiamenensis</name>
    <dbReference type="NCBI Taxonomy" id="408015"/>
    <lineage>
        <taxon>Bacteria</taxon>
        <taxon>Bacillati</taxon>
        <taxon>Actinomycetota</taxon>
        <taxon>Actinomycetes</taxon>
        <taxon>Kitasatosporales</taxon>
        <taxon>Streptomycetaceae</taxon>
        <taxon>Streptomyces</taxon>
    </lineage>
</organism>
<protein>
    <recommendedName>
        <fullName evidence="3">DNA primase/polymerase bifunctional N-terminal domain-containing protein</fullName>
    </recommendedName>
</protein>
<evidence type="ECO:0008006" key="3">
    <source>
        <dbReference type="Google" id="ProtNLM"/>
    </source>
</evidence>
<dbReference type="Proteomes" id="UP000034034">
    <property type="component" value="Chromosome"/>
</dbReference>
<accession>A0A0F7FYI9</accession>
<name>A0A0F7FYI9_9ACTN</name>
<dbReference type="PATRIC" id="fig|408015.6.peg.4493"/>
<keyword evidence="2" id="KW-1185">Reference proteome</keyword>
<dbReference type="EMBL" id="CP009922">
    <property type="protein sequence ID" value="AKG45824.1"/>
    <property type="molecule type" value="Genomic_DNA"/>
</dbReference>
<reference evidence="1" key="1">
    <citation type="submission" date="2019-08" db="EMBL/GenBank/DDBJ databases">
        <title>Complete genome sequence of a mangrove-derived Streptomyces xiamenensis.</title>
        <authorList>
            <person name="Xu J."/>
        </authorList>
    </citation>
    <scope>NUCLEOTIDE SEQUENCE</scope>
    <source>
        <strain evidence="1">318</strain>
    </source>
</reference>